<dbReference type="Gramene" id="Ma09_t19080.1">
    <property type="protein sequence ID" value="Ma09_p19080.1"/>
    <property type="gene ID" value="Ma09_g19080"/>
</dbReference>
<protein>
    <submittedName>
        <fullName evidence="1">(wild Malaysian banana) hypothetical protein</fullName>
    </submittedName>
</protein>
<organism evidence="2 3">
    <name type="scientific">Musa acuminata subsp. malaccensis</name>
    <name type="common">Wild banana</name>
    <name type="synonym">Musa malaccensis</name>
    <dbReference type="NCBI Taxonomy" id="214687"/>
    <lineage>
        <taxon>Eukaryota</taxon>
        <taxon>Viridiplantae</taxon>
        <taxon>Streptophyta</taxon>
        <taxon>Embryophyta</taxon>
        <taxon>Tracheophyta</taxon>
        <taxon>Spermatophyta</taxon>
        <taxon>Magnoliopsida</taxon>
        <taxon>Liliopsida</taxon>
        <taxon>Zingiberales</taxon>
        <taxon>Musaceae</taxon>
        <taxon>Musa</taxon>
    </lineage>
</organism>
<sequence>MFRPSLLSASSKCRERHMVSNTWYAAFIRECYGFGYHLDIDLIICLLAMICSSRV</sequence>
<reference evidence="2" key="2">
    <citation type="submission" date="2021-05" db="UniProtKB">
        <authorList>
            <consortium name="EnsemblPlants"/>
        </authorList>
    </citation>
    <scope>IDENTIFICATION</scope>
    <source>
        <strain evidence="2">subsp. malaccensis</strain>
    </source>
</reference>
<dbReference type="EMBL" id="HG996474">
    <property type="protein sequence ID" value="CAG1835705.1"/>
    <property type="molecule type" value="Genomic_DNA"/>
</dbReference>
<evidence type="ECO:0000313" key="1">
    <source>
        <dbReference type="EMBL" id="CAG1835705.1"/>
    </source>
</evidence>
<name>A0A804KLA4_MUSAM</name>
<gene>
    <name evidence="1" type="ORF">GSMUA_237020.1</name>
</gene>
<dbReference type="AlphaFoldDB" id="A0A804KLA4"/>
<dbReference type="EnsemblPlants" id="Ma09_t19080.1">
    <property type="protein sequence ID" value="Ma09_p19080.1"/>
    <property type="gene ID" value="Ma09_g19080"/>
</dbReference>
<evidence type="ECO:0000313" key="3">
    <source>
        <dbReference type="Proteomes" id="UP000012960"/>
    </source>
</evidence>
<evidence type="ECO:0000313" key="2">
    <source>
        <dbReference type="EnsemblPlants" id="Ma09_p19080.1"/>
    </source>
</evidence>
<reference evidence="1" key="1">
    <citation type="submission" date="2021-03" db="EMBL/GenBank/DDBJ databases">
        <authorList>
            <consortium name="Genoscope - CEA"/>
            <person name="William W."/>
        </authorList>
    </citation>
    <scope>NUCLEOTIDE SEQUENCE</scope>
    <source>
        <strain evidence="1">Doubled-haploid Pahang</strain>
    </source>
</reference>
<keyword evidence="3" id="KW-1185">Reference proteome</keyword>
<dbReference type="Proteomes" id="UP000012960">
    <property type="component" value="Unplaced"/>
</dbReference>
<accession>A0A804KLA4</accession>
<proteinExistence type="predicted"/>
<dbReference type="InParanoid" id="A0A804KLA4"/>